<dbReference type="PANTHER" id="PTHR31299:SF0">
    <property type="entry name" value="ESTERASE, PUTATIVE (AFU_ORTHOLOGUE AFUA_1G05850)-RELATED"/>
    <property type="match status" value="1"/>
</dbReference>
<name>A0A076EMC0_RHOOP</name>
<dbReference type="Proteomes" id="UP000028488">
    <property type="component" value="Chromosome"/>
</dbReference>
<gene>
    <name evidence="1" type="ORF">EP51_17925</name>
</gene>
<organism evidence="1 2">
    <name type="scientific">Rhodococcus opacus</name>
    <name type="common">Nocardia opaca</name>
    <dbReference type="NCBI Taxonomy" id="37919"/>
    <lineage>
        <taxon>Bacteria</taxon>
        <taxon>Bacillati</taxon>
        <taxon>Actinomycetota</taxon>
        <taxon>Actinomycetes</taxon>
        <taxon>Mycobacteriales</taxon>
        <taxon>Nocardiaceae</taxon>
        <taxon>Rhodococcus</taxon>
    </lineage>
</organism>
<evidence type="ECO:0000313" key="2">
    <source>
        <dbReference type="Proteomes" id="UP000028488"/>
    </source>
</evidence>
<sequence length="418" mass="45710">MTVQATVRDVGAVFSAPGDPSVTAALGAFLRRLDPVPRLLGFGEPMHGEESFLLLRNQMFRFLVEHEGYRSIAIESSCLKGLLVDSFVRGADRRPLDDVMERGFSHGFGESWANRDLIGWMAEFNRRREPDEQLRFSGFDAPIEMTSADSPRQALTFLDTYLRTHLDEQDLPCTPDRISALIGDDDRWSNPAVAMDPTQAVGTTSEAVELRLIADDLMTLLASQTPRLVADGTRDEVWEAELHGRVATCLLSYHAGMAENSPRRIARLLGIRDTLMADNLSAVVQREADRGPTFVFAHNGHLSKGETHWDLAGLHLHWWCAGAHLDVRLGDAYTVIGSAVGEAPGHGIGQPPPGTLEDRLFAVGESCLVPAAPVARRIGDVEKRADPSGNSTYFPLDPAGLGELDGILFVRHIDDAGT</sequence>
<dbReference type="InterPro" id="IPR052036">
    <property type="entry name" value="Hydrolase/PRTase-associated"/>
</dbReference>
<dbReference type="Gene3D" id="3.30.1870.10">
    <property type="entry name" value="EreA-like, domain 2"/>
    <property type="match status" value="1"/>
</dbReference>
<dbReference type="SUPFAM" id="SSF159501">
    <property type="entry name" value="EreA/ChaN-like"/>
    <property type="match status" value="1"/>
</dbReference>
<evidence type="ECO:0000313" key="1">
    <source>
        <dbReference type="EMBL" id="AII06388.1"/>
    </source>
</evidence>
<dbReference type="GO" id="GO:0046677">
    <property type="term" value="P:response to antibiotic"/>
    <property type="evidence" value="ECO:0007669"/>
    <property type="project" value="InterPro"/>
</dbReference>
<accession>A0A076EMC0</accession>
<dbReference type="PANTHER" id="PTHR31299">
    <property type="entry name" value="ESTERASE, PUTATIVE (AFU_ORTHOLOGUE AFUA_1G05850)-RELATED"/>
    <property type="match status" value="1"/>
</dbReference>
<dbReference type="Pfam" id="PF05139">
    <property type="entry name" value="Erythro_esteras"/>
    <property type="match status" value="1"/>
</dbReference>
<dbReference type="AlphaFoldDB" id="A0A076EMC0"/>
<dbReference type="EMBL" id="CP008947">
    <property type="protein sequence ID" value="AII06388.1"/>
    <property type="molecule type" value="Genomic_DNA"/>
</dbReference>
<protein>
    <submittedName>
        <fullName evidence="1">Erythromycin esterase</fullName>
    </submittedName>
</protein>
<reference evidence="1 2" key="1">
    <citation type="submission" date="2014-07" db="EMBL/GenBank/DDBJ databases">
        <title>Genome Sequence of Rhodococcus opacus Strain R7, a Biodegrader of Mono- and Polycyclic Aromatic Hydrocarbons.</title>
        <authorList>
            <person name="Di Gennaro P."/>
            <person name="Zampolli J."/>
            <person name="Presti I."/>
            <person name="Cappelletti M."/>
            <person name="D'Ursi P."/>
            <person name="Orro A."/>
            <person name="Mezzelani A."/>
            <person name="Milanesi L."/>
        </authorList>
    </citation>
    <scope>NUCLEOTIDE SEQUENCE [LARGE SCALE GENOMIC DNA]</scope>
    <source>
        <strain evidence="1 2">R7</strain>
    </source>
</reference>
<dbReference type="InterPro" id="IPR007815">
    <property type="entry name" value="Emycin_Estase"/>
</dbReference>
<proteinExistence type="predicted"/>
<dbReference type="CDD" id="cd14728">
    <property type="entry name" value="Ere-like"/>
    <property type="match status" value="1"/>
</dbReference>
<dbReference type="RefSeq" id="WP_128639995.1">
    <property type="nucleotide sequence ID" value="NZ_CP008947.1"/>
</dbReference>
<dbReference type="eggNOG" id="COG2312">
    <property type="taxonomic scope" value="Bacteria"/>
</dbReference>